<dbReference type="InterPro" id="IPR011990">
    <property type="entry name" value="TPR-like_helical_dom_sf"/>
</dbReference>
<evidence type="ECO:0000313" key="6">
    <source>
        <dbReference type="Proteomes" id="UP001642260"/>
    </source>
</evidence>
<evidence type="ECO:0000259" key="4">
    <source>
        <dbReference type="PROSITE" id="PS50828"/>
    </source>
</evidence>
<dbReference type="InterPro" id="IPR002625">
    <property type="entry name" value="Smr_dom"/>
</dbReference>
<keyword evidence="6" id="KW-1185">Reference proteome</keyword>
<protein>
    <recommendedName>
        <fullName evidence="4">Smr domain-containing protein</fullName>
    </recommendedName>
</protein>
<comment type="caution">
    <text evidence="5">The sequence shown here is derived from an EMBL/GenBank/DDBJ whole genome shotgun (WGS) entry which is preliminary data.</text>
</comment>
<name>A0ABC8JIJ0_ERUVS</name>
<keyword evidence="2" id="KW-0677">Repeat</keyword>
<dbReference type="EMBL" id="CAKOAT010107710">
    <property type="protein sequence ID" value="CAH8327328.1"/>
    <property type="molecule type" value="Genomic_DNA"/>
</dbReference>
<dbReference type="SUPFAM" id="SSF160443">
    <property type="entry name" value="SMR domain-like"/>
    <property type="match status" value="1"/>
</dbReference>
<organism evidence="5 6">
    <name type="scientific">Eruca vesicaria subsp. sativa</name>
    <name type="common">Garden rocket</name>
    <name type="synonym">Eruca sativa</name>
    <dbReference type="NCBI Taxonomy" id="29727"/>
    <lineage>
        <taxon>Eukaryota</taxon>
        <taxon>Viridiplantae</taxon>
        <taxon>Streptophyta</taxon>
        <taxon>Embryophyta</taxon>
        <taxon>Tracheophyta</taxon>
        <taxon>Spermatophyta</taxon>
        <taxon>Magnoliopsida</taxon>
        <taxon>eudicotyledons</taxon>
        <taxon>Gunneridae</taxon>
        <taxon>Pentapetalae</taxon>
        <taxon>rosids</taxon>
        <taxon>malvids</taxon>
        <taxon>Brassicales</taxon>
        <taxon>Brassicaceae</taxon>
        <taxon>Brassiceae</taxon>
        <taxon>Eruca</taxon>
    </lineage>
</organism>
<accession>A0ABC8JIJ0</accession>
<dbReference type="InterPro" id="IPR002885">
    <property type="entry name" value="PPR_rpt"/>
</dbReference>
<comment type="similarity">
    <text evidence="1">Belongs to the PPR family. P subfamily.</text>
</comment>
<gene>
    <name evidence="5" type="ORF">ERUC_LOCUS11045</name>
</gene>
<dbReference type="Gene3D" id="1.25.40.10">
    <property type="entry name" value="Tetratricopeptide repeat domain"/>
    <property type="match status" value="1"/>
</dbReference>
<dbReference type="PANTHER" id="PTHR47447:SF15">
    <property type="entry name" value="OS02G0120000 PROTEIN"/>
    <property type="match status" value="1"/>
</dbReference>
<dbReference type="NCBIfam" id="TIGR00756">
    <property type="entry name" value="PPR"/>
    <property type="match status" value="2"/>
</dbReference>
<feature type="domain" description="Smr" evidence="4">
    <location>
        <begin position="164"/>
        <end position="254"/>
    </location>
</feature>
<evidence type="ECO:0000256" key="1">
    <source>
        <dbReference type="ARBA" id="ARBA00007626"/>
    </source>
</evidence>
<dbReference type="PROSITE" id="PS50828">
    <property type="entry name" value="SMR"/>
    <property type="match status" value="1"/>
</dbReference>
<evidence type="ECO:0000256" key="2">
    <source>
        <dbReference type="ARBA" id="ARBA00022737"/>
    </source>
</evidence>
<sequence>MVSGLCNMDQPHDAESVIEEMRIEKLKPGVFEYKSVLYCYGRLGLFDDMNRIVHRMETEGHKIDTVCSNMVLSSYGAHDALPQMGSWLQKLKDFNVPLSLRTYNTVLNSSPTFTSLLKDLNSCPLSVSELLTFLNEDELVLVRALTQSSVLDEAMEWSSLEGKLDLHGMHLSSSYLIMMQWMDEIKVRFSEEKCVVPAEIVVVSGSGKHSSVRGESPVKALVKKIMVRTGSPMRIDRKNVGSFIAKGKTVKEWICQ</sequence>
<dbReference type="AlphaFoldDB" id="A0ABC8JIJ0"/>
<dbReference type="InterPro" id="IPR036063">
    <property type="entry name" value="Smr_dom_sf"/>
</dbReference>
<dbReference type="Pfam" id="PF01535">
    <property type="entry name" value="PPR"/>
    <property type="match status" value="2"/>
</dbReference>
<dbReference type="Gene3D" id="3.30.1370.110">
    <property type="match status" value="1"/>
</dbReference>
<evidence type="ECO:0000256" key="3">
    <source>
        <dbReference type="PROSITE-ProRule" id="PRU00708"/>
    </source>
</evidence>
<dbReference type="SMART" id="SM00463">
    <property type="entry name" value="SMR"/>
    <property type="match status" value="1"/>
</dbReference>
<dbReference type="PROSITE" id="PS51375">
    <property type="entry name" value="PPR"/>
    <property type="match status" value="1"/>
</dbReference>
<evidence type="ECO:0000313" key="5">
    <source>
        <dbReference type="EMBL" id="CAH8327328.1"/>
    </source>
</evidence>
<proteinExistence type="inferred from homology"/>
<dbReference type="Proteomes" id="UP001642260">
    <property type="component" value="Unassembled WGS sequence"/>
</dbReference>
<dbReference type="PANTHER" id="PTHR47447">
    <property type="entry name" value="OS03G0856100 PROTEIN"/>
    <property type="match status" value="1"/>
</dbReference>
<feature type="repeat" description="PPR" evidence="3">
    <location>
        <begin position="1"/>
        <end position="28"/>
    </location>
</feature>
<reference evidence="5 6" key="1">
    <citation type="submission" date="2022-03" db="EMBL/GenBank/DDBJ databases">
        <authorList>
            <person name="Macdonald S."/>
            <person name="Ahmed S."/>
            <person name="Newling K."/>
        </authorList>
    </citation>
    <scope>NUCLEOTIDE SEQUENCE [LARGE SCALE GENOMIC DNA]</scope>
</reference>